<evidence type="ECO:0000256" key="1">
    <source>
        <dbReference type="SAM" id="Phobius"/>
    </source>
</evidence>
<keyword evidence="1" id="KW-1133">Transmembrane helix</keyword>
<sequence>NDLYDVLKDDEANKLGHQLSIAWDEECLKAKQSGRRPKLLNALIRVFFLPYLICPLTILVAECVVRVGQTIFLHQLIISFNEESSVSDQYLLGTGV</sequence>
<keyword evidence="1" id="KW-0472">Membrane</keyword>
<feature type="non-terminal residue" evidence="2">
    <location>
        <position position="1"/>
    </location>
</feature>
<proteinExistence type="predicted"/>
<keyword evidence="1" id="KW-0812">Transmembrane</keyword>
<organism evidence="2 3">
    <name type="scientific">Allacma fusca</name>
    <dbReference type="NCBI Taxonomy" id="39272"/>
    <lineage>
        <taxon>Eukaryota</taxon>
        <taxon>Metazoa</taxon>
        <taxon>Ecdysozoa</taxon>
        <taxon>Arthropoda</taxon>
        <taxon>Hexapoda</taxon>
        <taxon>Collembola</taxon>
        <taxon>Symphypleona</taxon>
        <taxon>Sminthuridae</taxon>
        <taxon>Allacma</taxon>
    </lineage>
</organism>
<accession>A0A8J2PJP7</accession>
<gene>
    <name evidence="2" type="ORF">AFUS01_LOCUS34120</name>
</gene>
<name>A0A8J2PJP7_9HEXA</name>
<reference evidence="2" key="1">
    <citation type="submission" date="2021-06" db="EMBL/GenBank/DDBJ databases">
        <authorList>
            <person name="Hodson N. C."/>
            <person name="Mongue J. A."/>
            <person name="Jaron S. K."/>
        </authorList>
    </citation>
    <scope>NUCLEOTIDE SEQUENCE</scope>
</reference>
<dbReference type="AlphaFoldDB" id="A0A8J2PJP7"/>
<dbReference type="EMBL" id="CAJVCH010531075">
    <property type="protein sequence ID" value="CAG7823933.1"/>
    <property type="molecule type" value="Genomic_DNA"/>
</dbReference>
<comment type="caution">
    <text evidence="2">The sequence shown here is derived from an EMBL/GenBank/DDBJ whole genome shotgun (WGS) entry which is preliminary data.</text>
</comment>
<feature type="non-terminal residue" evidence="2">
    <location>
        <position position="96"/>
    </location>
</feature>
<dbReference type="Proteomes" id="UP000708208">
    <property type="component" value="Unassembled WGS sequence"/>
</dbReference>
<evidence type="ECO:0000313" key="2">
    <source>
        <dbReference type="EMBL" id="CAG7823933.1"/>
    </source>
</evidence>
<protein>
    <submittedName>
        <fullName evidence="2">Uncharacterized protein</fullName>
    </submittedName>
</protein>
<dbReference type="OrthoDB" id="6500128at2759"/>
<evidence type="ECO:0000313" key="3">
    <source>
        <dbReference type="Proteomes" id="UP000708208"/>
    </source>
</evidence>
<feature type="transmembrane region" description="Helical" evidence="1">
    <location>
        <begin position="39"/>
        <end position="61"/>
    </location>
</feature>
<keyword evidence="3" id="KW-1185">Reference proteome</keyword>